<keyword evidence="1" id="KW-1133">Transmembrane helix</keyword>
<reference evidence="2 3" key="1">
    <citation type="submission" date="2018-06" db="EMBL/GenBank/DDBJ databases">
        <authorList>
            <consortium name="Pathogen Informatics"/>
            <person name="Doyle S."/>
        </authorList>
    </citation>
    <scope>NUCLEOTIDE SEQUENCE [LARGE SCALE GENOMIC DNA]</scope>
    <source>
        <strain evidence="2 3">NCTC8009</strain>
    </source>
</reference>
<dbReference type="EMBL" id="UARW01000010">
    <property type="protein sequence ID" value="SQD03191.1"/>
    <property type="molecule type" value="Genomic_DNA"/>
</dbReference>
<feature type="transmembrane region" description="Helical" evidence="1">
    <location>
        <begin position="104"/>
        <end position="124"/>
    </location>
</feature>
<sequence>MAATHHTPSGVTGHGTHLPLRGFTTMLVGRIDLRVKTGAEAIRALATQIPAFRQKLNEGWYQVRILPGRDAGETELSARLNEPLANGAVIHIVRVWRGAKSGGVFQAVLGAALIATAIWMPGISIAFSDILFSMGAAMTLGGVAQMLAPKPQTPRTQTTDNGKQNTYFSSLDNMVAQGNVLPVLYGEMRVGSRVVSQEISTADEGDGGQVVVIGR</sequence>
<evidence type="ECO:0000313" key="3">
    <source>
        <dbReference type="Proteomes" id="UP000250991"/>
    </source>
</evidence>
<evidence type="ECO:0000313" key="2">
    <source>
        <dbReference type="EMBL" id="SQD03191.1"/>
    </source>
</evidence>
<dbReference type="AlphaFoldDB" id="A0A2X3K603"/>
<proteinExistence type="predicted"/>
<gene>
    <name evidence="2" type="ORF">NCTC8009_03674</name>
</gene>
<dbReference type="Pfam" id="PF06805">
    <property type="entry name" value="Lambda_tail_I"/>
    <property type="match status" value="1"/>
</dbReference>
<name>A0A2X3K603_ECOLX</name>
<evidence type="ECO:0000256" key="1">
    <source>
        <dbReference type="SAM" id="Phobius"/>
    </source>
</evidence>
<protein>
    <submittedName>
        <fullName evidence="2">Tail component of prophage CP-933K</fullName>
    </submittedName>
</protein>
<dbReference type="Proteomes" id="UP000250991">
    <property type="component" value="Unassembled WGS sequence"/>
</dbReference>
<keyword evidence="1" id="KW-0812">Transmembrane</keyword>
<dbReference type="InterPro" id="IPR010654">
    <property type="entry name" value="Phage_lambda_tail_I"/>
</dbReference>
<keyword evidence="1" id="KW-0472">Membrane</keyword>
<accession>A0A2X3K603</accession>
<organism evidence="2 3">
    <name type="scientific">Escherichia coli</name>
    <dbReference type="NCBI Taxonomy" id="562"/>
    <lineage>
        <taxon>Bacteria</taxon>
        <taxon>Pseudomonadati</taxon>
        <taxon>Pseudomonadota</taxon>
        <taxon>Gammaproteobacteria</taxon>
        <taxon>Enterobacterales</taxon>
        <taxon>Enterobacteriaceae</taxon>
        <taxon>Escherichia</taxon>
    </lineage>
</organism>